<dbReference type="InterPro" id="IPR001901">
    <property type="entry name" value="Translocase_SecE/Sec61-g"/>
</dbReference>
<protein>
    <recommendedName>
        <fullName evidence="9">Protein translocase subunit SecE</fullName>
    </recommendedName>
</protein>
<evidence type="ECO:0000256" key="6">
    <source>
        <dbReference type="ARBA" id="ARBA00022989"/>
    </source>
</evidence>
<evidence type="ECO:0000256" key="7">
    <source>
        <dbReference type="ARBA" id="ARBA00023010"/>
    </source>
</evidence>
<keyword evidence="6 9" id="KW-1133">Transmembrane helix</keyword>
<dbReference type="Gene3D" id="1.20.5.1030">
    <property type="entry name" value="Preprotein translocase secy subunit"/>
    <property type="match status" value="1"/>
</dbReference>
<dbReference type="STRING" id="265719.SAMN04488509_12711"/>
<evidence type="ECO:0000256" key="3">
    <source>
        <dbReference type="ARBA" id="ARBA00022475"/>
    </source>
</evidence>
<dbReference type="GO" id="GO:0006605">
    <property type="term" value="P:protein targeting"/>
    <property type="evidence" value="ECO:0007669"/>
    <property type="project" value="UniProtKB-UniRule"/>
</dbReference>
<evidence type="ECO:0000256" key="8">
    <source>
        <dbReference type="ARBA" id="ARBA00023136"/>
    </source>
</evidence>
<dbReference type="GO" id="GO:0065002">
    <property type="term" value="P:intracellular protein transmembrane transport"/>
    <property type="evidence" value="ECO:0007669"/>
    <property type="project" value="UniProtKB-UniRule"/>
</dbReference>
<comment type="function">
    <text evidence="9">Essential subunit of the Sec protein translocation channel SecYEG. Clamps together the 2 halves of SecY. May contact the channel plug during translocation.</text>
</comment>
<dbReference type="GO" id="GO:0005886">
    <property type="term" value="C:plasma membrane"/>
    <property type="evidence" value="ECO:0007669"/>
    <property type="project" value="UniProtKB-UniRule"/>
</dbReference>
<dbReference type="GO" id="GO:0043952">
    <property type="term" value="P:protein transport by the Sec complex"/>
    <property type="evidence" value="ECO:0007669"/>
    <property type="project" value="UniProtKB-UniRule"/>
</dbReference>
<evidence type="ECO:0000256" key="2">
    <source>
        <dbReference type="ARBA" id="ARBA00022448"/>
    </source>
</evidence>
<dbReference type="PRINTS" id="PR01650">
    <property type="entry name" value="SECETRNLCASE"/>
</dbReference>
<keyword evidence="8 9" id="KW-0472">Membrane</keyword>
<keyword evidence="2 9" id="KW-0813">Transport</keyword>
<evidence type="ECO:0000256" key="1">
    <source>
        <dbReference type="ARBA" id="ARBA00004370"/>
    </source>
</evidence>
<dbReference type="GO" id="GO:0009306">
    <property type="term" value="P:protein secretion"/>
    <property type="evidence" value="ECO:0007669"/>
    <property type="project" value="UniProtKB-UniRule"/>
</dbReference>
<evidence type="ECO:0000313" key="11">
    <source>
        <dbReference type="Proteomes" id="UP000199603"/>
    </source>
</evidence>
<evidence type="ECO:0000256" key="5">
    <source>
        <dbReference type="ARBA" id="ARBA00022927"/>
    </source>
</evidence>
<keyword evidence="7 9" id="KW-0811">Translocation</keyword>
<feature type="transmembrane region" description="Helical" evidence="9">
    <location>
        <begin position="42"/>
        <end position="61"/>
    </location>
</feature>
<evidence type="ECO:0000256" key="9">
    <source>
        <dbReference type="HAMAP-Rule" id="MF_00422"/>
    </source>
</evidence>
<dbReference type="Pfam" id="PF00584">
    <property type="entry name" value="SecE"/>
    <property type="match status" value="1"/>
</dbReference>
<dbReference type="InterPro" id="IPR005807">
    <property type="entry name" value="SecE_bac"/>
</dbReference>
<gene>
    <name evidence="9" type="primary">secE</name>
    <name evidence="10" type="ORF">SAMN04488509_12711</name>
</gene>
<evidence type="ECO:0000256" key="4">
    <source>
        <dbReference type="ARBA" id="ARBA00022692"/>
    </source>
</evidence>
<evidence type="ECO:0000313" key="10">
    <source>
        <dbReference type="EMBL" id="SDE14336.1"/>
    </source>
</evidence>
<comment type="subunit">
    <text evidence="9">Component of the Sec protein translocase complex. Heterotrimer consisting of SecY, SecE and SecG subunits. The heterotrimers can form oligomers, although 1 heterotrimer is thought to be able to translocate proteins. Interacts with the ribosome. Interacts with SecDF, and other proteins may be involved. Interacts with SecA.</text>
</comment>
<comment type="subcellular location">
    <subcellularLocation>
        <location evidence="1">Membrane</location>
    </subcellularLocation>
</comment>
<dbReference type="Proteomes" id="UP000199603">
    <property type="component" value="Unassembled WGS sequence"/>
</dbReference>
<dbReference type="PANTHER" id="PTHR33910">
    <property type="entry name" value="PROTEIN TRANSLOCASE SUBUNIT SECE"/>
    <property type="match status" value="1"/>
</dbReference>
<keyword evidence="5 9" id="KW-0653">Protein transport</keyword>
<comment type="similarity">
    <text evidence="9">Belongs to the SecE/SEC61-gamma family.</text>
</comment>
<comment type="caution">
    <text evidence="9">Lacks conserved residue(s) required for the propagation of feature annotation.</text>
</comment>
<feature type="transmembrane region" description="Helical" evidence="9">
    <location>
        <begin position="96"/>
        <end position="123"/>
    </location>
</feature>
<dbReference type="InterPro" id="IPR038379">
    <property type="entry name" value="SecE_sf"/>
</dbReference>
<name>A0A1G7AKD2_9GAMM</name>
<sequence>MNAKVAQNEAVSTSDIVKYVIAGLLAVAALAGFYWFSTAPTALRVVGMLVGFGLAIAVFMLSAKGRDTREFFAETRFELRKVVWPTRQETTRTTGLIIVVVIVISLILALFDLVISTGVRALLGA</sequence>
<dbReference type="HAMAP" id="MF_00422">
    <property type="entry name" value="SecE"/>
    <property type="match status" value="1"/>
</dbReference>
<keyword evidence="3 9" id="KW-1003">Cell membrane</keyword>
<dbReference type="EMBL" id="FNAG01000027">
    <property type="protein sequence ID" value="SDE14336.1"/>
    <property type="molecule type" value="Genomic_DNA"/>
</dbReference>
<feature type="transmembrane region" description="Helical" evidence="9">
    <location>
        <begin position="16"/>
        <end position="36"/>
    </location>
</feature>
<dbReference type="AlphaFoldDB" id="A0A1G7AKD2"/>
<keyword evidence="4 9" id="KW-0812">Transmembrane</keyword>
<dbReference type="NCBIfam" id="TIGR00964">
    <property type="entry name" value="secE_bact"/>
    <property type="match status" value="1"/>
</dbReference>
<dbReference type="PROSITE" id="PS01067">
    <property type="entry name" value="SECE_SEC61G"/>
    <property type="match status" value="1"/>
</dbReference>
<dbReference type="PANTHER" id="PTHR33910:SF1">
    <property type="entry name" value="PROTEIN TRANSLOCASE SUBUNIT SECE"/>
    <property type="match status" value="1"/>
</dbReference>
<keyword evidence="11" id="KW-1185">Reference proteome</keyword>
<dbReference type="OrthoDB" id="9806365at2"/>
<dbReference type="RefSeq" id="WP_091246223.1">
    <property type="nucleotide sequence ID" value="NZ_FNAG01000027.1"/>
</dbReference>
<proteinExistence type="inferred from homology"/>
<reference evidence="10 11" key="1">
    <citation type="submission" date="2016-10" db="EMBL/GenBank/DDBJ databases">
        <authorList>
            <person name="de Groot N.N."/>
        </authorList>
    </citation>
    <scope>NUCLEOTIDE SEQUENCE [LARGE SCALE GENOMIC DNA]</scope>
    <source>
        <strain evidence="10 11">DSM 16957</strain>
    </source>
</reference>
<accession>A0A1G7AKD2</accession>
<organism evidence="10 11">
    <name type="scientific">Aquimonas voraii</name>
    <dbReference type="NCBI Taxonomy" id="265719"/>
    <lineage>
        <taxon>Bacteria</taxon>
        <taxon>Pseudomonadati</taxon>
        <taxon>Pseudomonadota</taxon>
        <taxon>Gammaproteobacteria</taxon>
        <taxon>Lysobacterales</taxon>
        <taxon>Lysobacteraceae</taxon>
        <taxon>Aquimonas</taxon>
    </lineage>
</organism>
<dbReference type="GO" id="GO:0008320">
    <property type="term" value="F:protein transmembrane transporter activity"/>
    <property type="evidence" value="ECO:0007669"/>
    <property type="project" value="UniProtKB-UniRule"/>
</dbReference>